<dbReference type="Proteomes" id="UP000659654">
    <property type="component" value="Unassembled WGS sequence"/>
</dbReference>
<dbReference type="eggNOG" id="KOG2149">
    <property type="taxonomic scope" value="Eukaryota"/>
</dbReference>
<dbReference type="OrthoDB" id="361362at2759"/>
<evidence type="ECO:0000313" key="5">
    <source>
        <dbReference type="WBParaSite" id="BXY_0275200.1"/>
    </source>
</evidence>
<dbReference type="AlphaFoldDB" id="A0A1I7RPW1"/>
<dbReference type="InterPro" id="IPR016024">
    <property type="entry name" value="ARM-type_fold"/>
</dbReference>
<gene>
    <name evidence="1" type="ORF">BXYJ_LOCUS3908</name>
</gene>
<keyword evidence="4" id="KW-1185">Reference proteome</keyword>
<dbReference type="Proteomes" id="UP000095284">
    <property type="component" value="Unplaced"/>
</dbReference>
<dbReference type="PANTHER" id="PTHR16056:SF2">
    <property type="entry name" value="TESTIS-EXPRESSED PROTEIN 10"/>
    <property type="match status" value="1"/>
</dbReference>
<protein>
    <submittedName>
        <fullName evidence="1">(pine wood nematode) hypothetical protein</fullName>
    </submittedName>
</protein>
<reference evidence="2" key="2">
    <citation type="submission" date="2020-08" db="EMBL/GenBank/DDBJ databases">
        <authorList>
            <person name="Kikuchi T."/>
        </authorList>
    </citation>
    <scope>NUCLEOTIDE SEQUENCE</scope>
    <source>
        <strain evidence="1">Ka4C1</strain>
    </source>
</reference>
<dbReference type="InterPro" id="IPR011989">
    <property type="entry name" value="ARM-like"/>
</dbReference>
<dbReference type="PANTHER" id="PTHR16056">
    <property type="entry name" value="REGULATOR OF MICROTUBULE DYNAMICS PROTEIN"/>
    <property type="match status" value="1"/>
</dbReference>
<dbReference type="Proteomes" id="UP000582659">
    <property type="component" value="Unassembled WGS sequence"/>
</dbReference>
<dbReference type="SMR" id="A0A1I7RPW1"/>
<accession>A0A1I7RPW1</accession>
<proteinExistence type="predicted"/>
<evidence type="ECO:0000313" key="4">
    <source>
        <dbReference type="Proteomes" id="UP000659654"/>
    </source>
</evidence>
<name>A0A1I7RPW1_BURXY</name>
<sequence length="286" mass="32137">MGNQKKPKVAGNVIKSKTFAKRKIKVGKTLKKTNATDSSFTTKSVVILKQFADSTTEPVSHRGLTLKDLNTQIGHSGFNFRKDAVLGMKQLLADNPELIVNHLYDIVSSVGRLLIDDNFASNKAASGNLRALFKLLFSVPEKAMSTPFPILKSHIRISLTHKKLPVRIFGLSILNMMMESYPGLCRQSLDLRESFLSLMQSQKRPSDTILVSNSISLFKSVYETPEQRKTIVRTDEMQLSISQLTLTKLSTTLPDFDRFRFSVFDSDYEKVKNPIDSSFLEDILGQ</sequence>
<dbReference type="GO" id="GO:0071339">
    <property type="term" value="C:MLL1 complex"/>
    <property type="evidence" value="ECO:0007669"/>
    <property type="project" value="TreeGrafter"/>
</dbReference>
<evidence type="ECO:0000313" key="2">
    <source>
        <dbReference type="EMBL" id="CAG9096709.1"/>
    </source>
</evidence>
<dbReference type="Gene3D" id="1.25.10.10">
    <property type="entry name" value="Leucine-rich Repeat Variant"/>
    <property type="match status" value="1"/>
</dbReference>
<reference evidence="5" key="1">
    <citation type="submission" date="2016-11" db="UniProtKB">
        <authorList>
            <consortium name="WormBaseParasite"/>
        </authorList>
    </citation>
    <scope>IDENTIFICATION</scope>
</reference>
<organism evidence="3 5">
    <name type="scientific">Bursaphelenchus xylophilus</name>
    <name type="common">Pinewood nematode worm</name>
    <name type="synonym">Aphelenchoides xylophilus</name>
    <dbReference type="NCBI Taxonomy" id="6326"/>
    <lineage>
        <taxon>Eukaryota</taxon>
        <taxon>Metazoa</taxon>
        <taxon>Ecdysozoa</taxon>
        <taxon>Nematoda</taxon>
        <taxon>Chromadorea</taxon>
        <taxon>Rhabditida</taxon>
        <taxon>Tylenchina</taxon>
        <taxon>Tylenchomorpha</taxon>
        <taxon>Aphelenchoidea</taxon>
        <taxon>Aphelenchoididae</taxon>
        <taxon>Bursaphelenchus</taxon>
    </lineage>
</organism>
<evidence type="ECO:0000313" key="1">
    <source>
        <dbReference type="EMBL" id="CAD5215195.1"/>
    </source>
</evidence>
<dbReference type="EMBL" id="CAJFDI010000002">
    <property type="protein sequence ID" value="CAD5215195.1"/>
    <property type="molecule type" value="Genomic_DNA"/>
</dbReference>
<dbReference type="SUPFAM" id="SSF48371">
    <property type="entry name" value="ARM repeat"/>
    <property type="match status" value="1"/>
</dbReference>
<dbReference type="WBParaSite" id="BXY_0275200.1">
    <property type="protein sequence ID" value="BXY_0275200.1"/>
    <property type="gene ID" value="BXY_0275200"/>
</dbReference>
<dbReference type="EMBL" id="CAJFCV020000002">
    <property type="protein sequence ID" value="CAG9096709.1"/>
    <property type="molecule type" value="Genomic_DNA"/>
</dbReference>
<evidence type="ECO:0000313" key="3">
    <source>
        <dbReference type="Proteomes" id="UP000095284"/>
    </source>
</evidence>